<dbReference type="PANTHER" id="PTHR21377">
    <property type="entry name" value="PROTEIN FAM210B, MITOCHONDRIAL"/>
    <property type="match status" value="1"/>
</dbReference>
<keyword evidence="2" id="KW-0472">Membrane</keyword>
<evidence type="ECO:0000313" key="5">
    <source>
        <dbReference type="Proteomes" id="UP001307889"/>
    </source>
</evidence>
<evidence type="ECO:0000259" key="3">
    <source>
        <dbReference type="Pfam" id="PF06916"/>
    </source>
</evidence>
<dbReference type="Pfam" id="PF06916">
    <property type="entry name" value="FAM210A-B_dom"/>
    <property type="match status" value="1"/>
</dbReference>
<reference evidence="4 5" key="1">
    <citation type="submission" date="2023-09" db="EMBL/GenBank/DDBJ databases">
        <title>Nesidiocoris tenuis whole genome shotgun sequence.</title>
        <authorList>
            <person name="Shibata T."/>
            <person name="Shimoda M."/>
            <person name="Kobayashi T."/>
            <person name="Uehara T."/>
        </authorList>
    </citation>
    <scope>NUCLEOTIDE SEQUENCE [LARGE SCALE GENOMIC DNA]</scope>
    <source>
        <strain evidence="4 5">Japan</strain>
    </source>
</reference>
<feature type="transmembrane region" description="Helical" evidence="2">
    <location>
        <begin position="225"/>
        <end position="248"/>
    </location>
</feature>
<accession>A0ABN7B8W6</accession>
<keyword evidence="2" id="KW-0812">Transmembrane</keyword>
<feature type="region of interest" description="Disordered" evidence="1">
    <location>
        <begin position="165"/>
        <end position="209"/>
    </location>
</feature>
<dbReference type="Proteomes" id="UP001307889">
    <property type="component" value="Chromosome 11"/>
</dbReference>
<dbReference type="InterPro" id="IPR009688">
    <property type="entry name" value="FAM210A/B-like_dom"/>
</dbReference>
<keyword evidence="2" id="KW-1133">Transmembrane helix</keyword>
<proteinExistence type="predicted"/>
<gene>
    <name evidence="4" type="ORF">NTJ_13096</name>
</gene>
<sequence>MVSPLSDLSKFRIILSKARSIGVSKGAATSANSRTPFRSAGGIWRAYQPRETAVASKNSKKTRPSLWEPHRYEREAIFTKSNTLYSIPDIQFAQTGRSVAIARAINWPESKNLIGLPSSLYGAEELTCRSVAADTELRIYKALQSKSELMAESLLNMAERATVQQSSQSASKSVQPEPASEQQPLAGGGGSGNQSSGGEDGVAEATPANQTMTNRQKLKLFMRDYGSTVIVFHITQSLTFLGIVYLAFSTGLDMAWIIQKLGLEGEHLNAAAGASTFVIAYTVYKFLAPLRFAITFSCTPFIVRYLRRIGFLKVK</sequence>
<organism evidence="4 5">
    <name type="scientific">Nesidiocoris tenuis</name>
    <dbReference type="NCBI Taxonomy" id="355587"/>
    <lineage>
        <taxon>Eukaryota</taxon>
        <taxon>Metazoa</taxon>
        <taxon>Ecdysozoa</taxon>
        <taxon>Arthropoda</taxon>
        <taxon>Hexapoda</taxon>
        <taxon>Insecta</taxon>
        <taxon>Pterygota</taxon>
        <taxon>Neoptera</taxon>
        <taxon>Paraneoptera</taxon>
        <taxon>Hemiptera</taxon>
        <taxon>Heteroptera</taxon>
        <taxon>Panheteroptera</taxon>
        <taxon>Cimicomorpha</taxon>
        <taxon>Miridae</taxon>
        <taxon>Dicyphina</taxon>
        <taxon>Nesidiocoris</taxon>
    </lineage>
</organism>
<dbReference type="InterPro" id="IPR045866">
    <property type="entry name" value="FAM210A/B-like"/>
</dbReference>
<keyword evidence="5" id="KW-1185">Reference proteome</keyword>
<dbReference type="PANTHER" id="PTHR21377:SF0">
    <property type="entry name" value="PROTEIN FAM210B, MITOCHONDRIAL"/>
    <property type="match status" value="1"/>
</dbReference>
<feature type="compositionally biased region" description="Low complexity" evidence="1">
    <location>
        <begin position="165"/>
        <end position="175"/>
    </location>
</feature>
<dbReference type="EMBL" id="AP028919">
    <property type="protein sequence ID" value="BET00280.1"/>
    <property type="molecule type" value="Genomic_DNA"/>
</dbReference>
<name>A0ABN7B8W6_9HEMI</name>
<evidence type="ECO:0000256" key="2">
    <source>
        <dbReference type="SAM" id="Phobius"/>
    </source>
</evidence>
<feature type="domain" description="DUF1279" evidence="3">
    <location>
        <begin position="216"/>
        <end position="301"/>
    </location>
</feature>
<evidence type="ECO:0000313" key="4">
    <source>
        <dbReference type="EMBL" id="BET00280.1"/>
    </source>
</evidence>
<evidence type="ECO:0000256" key="1">
    <source>
        <dbReference type="SAM" id="MobiDB-lite"/>
    </source>
</evidence>
<protein>
    <recommendedName>
        <fullName evidence="3">DUF1279 domain-containing protein</fullName>
    </recommendedName>
</protein>